<accession>A0ABV0KR44</accession>
<evidence type="ECO:0000313" key="2">
    <source>
        <dbReference type="EMBL" id="MEP1061675.1"/>
    </source>
</evidence>
<evidence type="ECO:0000259" key="1">
    <source>
        <dbReference type="Pfam" id="PF01936"/>
    </source>
</evidence>
<dbReference type="PANTHER" id="PTHR35811:SF1">
    <property type="entry name" value="HTH OST-TYPE DOMAIN-CONTAINING PROTEIN"/>
    <property type="match status" value="1"/>
</dbReference>
<protein>
    <submittedName>
        <fullName evidence="2">NYN domain-containing protein</fullName>
    </submittedName>
</protein>
<dbReference type="Gene3D" id="3.40.50.1010">
    <property type="entry name" value="5'-nuclease"/>
    <property type="match status" value="1"/>
</dbReference>
<dbReference type="RefSeq" id="WP_190450237.1">
    <property type="nucleotide sequence ID" value="NZ_JAMPLM010000041.1"/>
</dbReference>
<dbReference type="EMBL" id="JAMPLM010000041">
    <property type="protein sequence ID" value="MEP1061675.1"/>
    <property type="molecule type" value="Genomic_DNA"/>
</dbReference>
<name>A0ABV0KR44_9CYAN</name>
<organism evidence="2 3">
    <name type="scientific">Stenomitos frigidus AS-A4</name>
    <dbReference type="NCBI Taxonomy" id="2933935"/>
    <lineage>
        <taxon>Bacteria</taxon>
        <taxon>Bacillati</taxon>
        <taxon>Cyanobacteriota</taxon>
        <taxon>Cyanophyceae</taxon>
        <taxon>Leptolyngbyales</taxon>
        <taxon>Leptolyngbyaceae</taxon>
        <taxon>Stenomitos</taxon>
    </lineage>
</organism>
<keyword evidence="3" id="KW-1185">Reference proteome</keyword>
<reference evidence="2 3" key="1">
    <citation type="submission" date="2022-04" db="EMBL/GenBank/DDBJ databases">
        <title>Positive selection, recombination, and allopatry shape intraspecific diversity of widespread and dominant cyanobacteria.</title>
        <authorList>
            <person name="Wei J."/>
            <person name="Shu W."/>
            <person name="Hu C."/>
        </authorList>
    </citation>
    <scope>NUCLEOTIDE SEQUENCE [LARGE SCALE GENOMIC DNA]</scope>
    <source>
        <strain evidence="2 3">AS-A4</strain>
    </source>
</reference>
<dbReference type="InterPro" id="IPR021139">
    <property type="entry name" value="NYN"/>
</dbReference>
<proteinExistence type="predicted"/>
<feature type="domain" description="NYN" evidence="1">
    <location>
        <begin position="13"/>
        <end position="148"/>
    </location>
</feature>
<sequence length="154" mass="17763">MLNRPDGLVMSSVAILCDWQNVRGTQAQLHCLMAFACLRGTIAFKRTYAHWRREEAQWEEVFDDLEFECINTPSSKRKKNNADHKLIAHCRQQILPRPDIKTVILLSGDGDFKGLVRDLQAKGKEVIVIAQCLKKTSRKLRQAADEFHLWQQLC</sequence>
<dbReference type="Pfam" id="PF01936">
    <property type="entry name" value="NYN"/>
    <property type="match status" value="1"/>
</dbReference>
<dbReference type="PANTHER" id="PTHR35811">
    <property type="entry name" value="SLR1870 PROTEIN"/>
    <property type="match status" value="1"/>
</dbReference>
<comment type="caution">
    <text evidence="2">The sequence shown here is derived from an EMBL/GenBank/DDBJ whole genome shotgun (WGS) entry which is preliminary data.</text>
</comment>
<evidence type="ECO:0000313" key="3">
    <source>
        <dbReference type="Proteomes" id="UP001476950"/>
    </source>
</evidence>
<dbReference type="Proteomes" id="UP001476950">
    <property type="component" value="Unassembled WGS sequence"/>
</dbReference>
<gene>
    <name evidence="2" type="ORF">NDI38_25070</name>
</gene>